<reference evidence="20 21" key="1">
    <citation type="submission" date="2016-11" db="EMBL/GenBank/DDBJ databases">
        <title>Complete genome sequence of thermophilic cyanobacteria strain Synechococcus sp. PCC6715.</title>
        <authorList>
            <person name="Tang J."/>
            <person name="Daroch M."/>
            <person name="Liang Y."/>
            <person name="Jiang D."/>
            <person name="Shah M."/>
        </authorList>
    </citation>
    <scope>NUCLEOTIDE SEQUENCE [LARGE SCALE GENOMIC DNA]</scope>
    <source>
        <strain evidence="20 21">PCC 6715</strain>
    </source>
</reference>
<dbReference type="GO" id="GO:0005525">
    <property type="term" value="F:GTP binding"/>
    <property type="evidence" value="ECO:0007669"/>
    <property type="project" value="UniProtKB-KW"/>
</dbReference>
<evidence type="ECO:0000256" key="6">
    <source>
        <dbReference type="ARBA" id="ARBA00005159"/>
    </source>
</evidence>
<keyword evidence="12 19" id="KW-0547">Nucleotide-binding</keyword>
<comment type="catalytic activity">
    <reaction evidence="1">
        <text>adenosylcob(III)inamide + ATP = adenosylcob(III)inamide phosphate + ADP + H(+)</text>
        <dbReference type="Rhea" id="RHEA:15769"/>
        <dbReference type="ChEBI" id="CHEBI:2480"/>
        <dbReference type="ChEBI" id="CHEBI:15378"/>
        <dbReference type="ChEBI" id="CHEBI:30616"/>
        <dbReference type="ChEBI" id="CHEBI:58502"/>
        <dbReference type="ChEBI" id="CHEBI:456216"/>
        <dbReference type="EC" id="2.7.1.156"/>
    </reaction>
</comment>
<feature type="binding site" evidence="19">
    <location>
        <begin position="34"/>
        <end position="36"/>
    </location>
    <ligand>
        <name>GTP</name>
        <dbReference type="ChEBI" id="CHEBI:37565"/>
    </ligand>
</feature>
<dbReference type="EC" id="2.7.7.62" evidence="9"/>
<dbReference type="SUPFAM" id="SSF52540">
    <property type="entry name" value="P-loop containing nucleoside triphosphate hydrolases"/>
    <property type="match status" value="1"/>
</dbReference>
<dbReference type="InterPro" id="IPR027417">
    <property type="entry name" value="P-loop_NTPase"/>
</dbReference>
<evidence type="ECO:0000256" key="10">
    <source>
        <dbReference type="ARBA" id="ARBA00022573"/>
    </source>
</evidence>
<comment type="similarity">
    <text evidence="7">Belongs to the CobU/CobP family.</text>
</comment>
<evidence type="ECO:0000256" key="19">
    <source>
        <dbReference type="PIRSR" id="PIRSR006135-2"/>
    </source>
</evidence>
<feature type="binding site" evidence="19">
    <location>
        <begin position="9"/>
        <end position="16"/>
    </location>
    <ligand>
        <name>GTP</name>
        <dbReference type="ChEBI" id="CHEBI:37565"/>
    </ligand>
</feature>
<reference evidence="21" key="2">
    <citation type="journal article" date="2022" name="Front. Microbiol.">
        <title>Comparative Genomic Analysis Revealed Distinct Molecular Components and Organization of CO2-Concentrating Mechanism in Thermophilic Cyanobacteria.</title>
        <authorList>
            <person name="Tang J."/>
            <person name="Zhou H."/>
            <person name="Yao D."/>
            <person name="Riaz S."/>
            <person name="You D."/>
            <person name="Klepacz-Smolka A."/>
            <person name="Daroch M."/>
        </authorList>
    </citation>
    <scope>NUCLEOTIDE SEQUENCE [LARGE SCALE GENOMIC DNA]</scope>
    <source>
        <strain evidence="21">PCC 6715</strain>
    </source>
</reference>
<keyword evidence="14" id="KW-0067">ATP-binding</keyword>
<comment type="catalytic activity">
    <reaction evidence="3">
        <text>adenosylcob(III)inamide + GTP = adenosylcob(III)inamide phosphate + GDP + H(+)</text>
        <dbReference type="Rhea" id="RHEA:15765"/>
        <dbReference type="ChEBI" id="CHEBI:2480"/>
        <dbReference type="ChEBI" id="CHEBI:15378"/>
        <dbReference type="ChEBI" id="CHEBI:37565"/>
        <dbReference type="ChEBI" id="CHEBI:58189"/>
        <dbReference type="ChEBI" id="CHEBI:58502"/>
        <dbReference type="EC" id="2.7.1.156"/>
    </reaction>
</comment>
<dbReference type="GO" id="GO:0008820">
    <property type="term" value="F:cobinamide phosphate guanylyltransferase activity"/>
    <property type="evidence" value="ECO:0007669"/>
    <property type="project" value="UniProtKB-EC"/>
</dbReference>
<keyword evidence="11 20" id="KW-0808">Transferase</keyword>
<evidence type="ECO:0000313" key="20">
    <source>
        <dbReference type="EMBL" id="ATS17973.1"/>
    </source>
</evidence>
<feature type="active site" description="GMP-histidine intermediate" evidence="18">
    <location>
        <position position="52"/>
    </location>
</feature>
<dbReference type="InterPro" id="IPR003203">
    <property type="entry name" value="CobU/CobP"/>
</dbReference>
<evidence type="ECO:0000256" key="8">
    <source>
        <dbReference type="ARBA" id="ARBA00012016"/>
    </source>
</evidence>
<dbReference type="Gene3D" id="3.40.50.300">
    <property type="entry name" value="P-loop containing nucleotide triphosphate hydrolases"/>
    <property type="match status" value="1"/>
</dbReference>
<evidence type="ECO:0000256" key="1">
    <source>
        <dbReference type="ARBA" id="ARBA00000312"/>
    </source>
</evidence>
<comment type="catalytic activity">
    <reaction evidence="2">
        <text>adenosylcob(III)inamide phosphate + GTP + H(+) = adenosylcob(III)inamide-GDP + diphosphate</text>
        <dbReference type="Rhea" id="RHEA:22712"/>
        <dbReference type="ChEBI" id="CHEBI:15378"/>
        <dbReference type="ChEBI" id="CHEBI:33019"/>
        <dbReference type="ChEBI" id="CHEBI:37565"/>
        <dbReference type="ChEBI" id="CHEBI:58502"/>
        <dbReference type="ChEBI" id="CHEBI:60487"/>
        <dbReference type="EC" id="2.7.7.62"/>
    </reaction>
</comment>
<dbReference type="NCBIfam" id="NF004469">
    <property type="entry name" value="PRK05800.1"/>
    <property type="match status" value="1"/>
</dbReference>
<keyword evidence="15 19" id="KW-0342">GTP-binding</keyword>
<proteinExistence type="inferred from homology"/>
<evidence type="ECO:0000256" key="14">
    <source>
        <dbReference type="ARBA" id="ARBA00022840"/>
    </source>
</evidence>
<dbReference type="GO" id="GO:0043752">
    <property type="term" value="F:adenosylcobinamide kinase activity"/>
    <property type="evidence" value="ECO:0007669"/>
    <property type="project" value="UniProtKB-EC"/>
</dbReference>
<feature type="binding site" evidence="19">
    <location>
        <position position="85"/>
    </location>
    <ligand>
        <name>GTP</name>
        <dbReference type="ChEBI" id="CHEBI:37565"/>
    </ligand>
</feature>
<evidence type="ECO:0000256" key="11">
    <source>
        <dbReference type="ARBA" id="ARBA00022679"/>
    </source>
</evidence>
<keyword evidence="20" id="KW-0548">Nucleotidyltransferase</keyword>
<protein>
    <recommendedName>
        <fullName evidence="16">Adenosylcobinamide kinase</fullName>
        <ecNumber evidence="8">2.7.1.156</ecNumber>
        <ecNumber evidence="9">2.7.7.62</ecNumber>
    </recommendedName>
    <alternativeName>
        <fullName evidence="17">Adenosylcobinamide-phosphate guanylyltransferase</fullName>
    </alternativeName>
</protein>
<evidence type="ECO:0000256" key="5">
    <source>
        <dbReference type="ARBA" id="ARBA00004692"/>
    </source>
</evidence>
<accession>A0A2D2Q0I7</accession>
<keyword evidence="21" id="KW-1185">Reference proteome</keyword>
<comment type="pathway">
    <text evidence="6">Cofactor biosynthesis; adenosylcobalamin biosynthesis; adenosylcobalamin from cob(II)yrinate a,c-diamide: step 5/7.</text>
</comment>
<dbReference type="GO" id="GO:0009236">
    <property type="term" value="P:cobalamin biosynthetic process"/>
    <property type="evidence" value="ECO:0007669"/>
    <property type="project" value="UniProtKB-UniPathway"/>
</dbReference>
<gene>
    <name evidence="20" type="ORF">BRW62_03570</name>
</gene>
<dbReference type="PANTHER" id="PTHR34848:SF1">
    <property type="entry name" value="BIFUNCTIONAL ADENOSYLCOBALAMIN BIOSYNTHESIS PROTEIN COBU"/>
    <property type="match status" value="1"/>
</dbReference>
<evidence type="ECO:0000256" key="17">
    <source>
        <dbReference type="ARBA" id="ARBA00030571"/>
    </source>
</evidence>
<dbReference type="KEGG" id="slw:BRW62_03570"/>
<keyword evidence="13 20" id="KW-0418">Kinase</keyword>
<name>A0A2D2Q0I7_PARLV</name>
<dbReference type="AlphaFoldDB" id="A0A2D2Q0I7"/>
<feature type="binding site" evidence="19">
    <location>
        <position position="64"/>
    </location>
    <ligand>
        <name>GTP</name>
        <dbReference type="ChEBI" id="CHEBI:37565"/>
    </ligand>
</feature>
<dbReference type="PANTHER" id="PTHR34848">
    <property type="match status" value="1"/>
</dbReference>
<evidence type="ECO:0000256" key="13">
    <source>
        <dbReference type="ARBA" id="ARBA00022777"/>
    </source>
</evidence>
<dbReference type="CDD" id="cd00544">
    <property type="entry name" value="CobU"/>
    <property type="match status" value="1"/>
</dbReference>
<evidence type="ECO:0000313" key="21">
    <source>
        <dbReference type="Proteomes" id="UP000231057"/>
    </source>
</evidence>
<sequence length="183" mass="19901">MAGHILVSGPSRSGKSAWAEFLAAESGAPVIYIATAIAASGDPEWCARIAQHQARRPPHWQLWECPVTLVNSVQQLPPDHCGLVDSLGTWVANTLEQQETQWQATVQHLLAAVAACQATLILVAEETGWGVVPPYASGRHFRDRLGELCQQLRPLMTEVYLVTTGFALPLHQLGIPLPITRLS</sequence>
<dbReference type="OrthoDB" id="9799422at2"/>
<dbReference type="RefSeq" id="WP_099798327.1">
    <property type="nucleotide sequence ID" value="NZ_CP018092.1"/>
</dbReference>
<evidence type="ECO:0000256" key="4">
    <source>
        <dbReference type="ARBA" id="ARBA00003889"/>
    </source>
</evidence>
<dbReference type="Pfam" id="PF02283">
    <property type="entry name" value="CobU"/>
    <property type="match status" value="1"/>
</dbReference>
<dbReference type="EMBL" id="CP018092">
    <property type="protein sequence ID" value="ATS17973.1"/>
    <property type="molecule type" value="Genomic_DNA"/>
</dbReference>
<evidence type="ECO:0000256" key="12">
    <source>
        <dbReference type="ARBA" id="ARBA00022741"/>
    </source>
</evidence>
<evidence type="ECO:0000256" key="15">
    <source>
        <dbReference type="ARBA" id="ARBA00023134"/>
    </source>
</evidence>
<evidence type="ECO:0000256" key="16">
    <source>
        <dbReference type="ARBA" id="ARBA00029570"/>
    </source>
</evidence>
<evidence type="ECO:0000256" key="9">
    <source>
        <dbReference type="ARBA" id="ARBA00012523"/>
    </source>
</evidence>
<organism evidence="20 21">
    <name type="scientific">Parathermosynechococcus lividus PCC 6715</name>
    <dbReference type="NCBI Taxonomy" id="1917166"/>
    <lineage>
        <taxon>Bacteria</taxon>
        <taxon>Bacillati</taxon>
        <taxon>Cyanobacteriota</taxon>
        <taxon>Cyanophyceae</taxon>
        <taxon>Acaryochloridales</taxon>
        <taxon>Thermosynechococcaceae</taxon>
        <taxon>Parathermosynechococcus</taxon>
    </lineage>
</organism>
<dbReference type="UniPathway" id="UPA00148">
    <property type="reaction ID" value="UER00236"/>
</dbReference>
<dbReference type="EC" id="2.7.1.156" evidence="8"/>
<evidence type="ECO:0000256" key="2">
    <source>
        <dbReference type="ARBA" id="ARBA00000711"/>
    </source>
</evidence>
<comment type="function">
    <text evidence="4">Catalyzes ATP-dependent phosphorylation of adenosylcobinamide and addition of GMP to adenosylcobinamide phosphate.</text>
</comment>
<evidence type="ECO:0000256" key="3">
    <source>
        <dbReference type="ARBA" id="ARBA00001522"/>
    </source>
</evidence>
<dbReference type="PIRSF" id="PIRSF006135">
    <property type="entry name" value="CobU"/>
    <property type="match status" value="1"/>
</dbReference>
<evidence type="ECO:0000256" key="18">
    <source>
        <dbReference type="PIRSR" id="PIRSR006135-1"/>
    </source>
</evidence>
<comment type="pathway">
    <text evidence="5">Cofactor biosynthesis; adenosylcobalamin biosynthesis; adenosylcobalamin from cob(II)yrinate a,c-diamide: step 6/7.</text>
</comment>
<evidence type="ECO:0000256" key="7">
    <source>
        <dbReference type="ARBA" id="ARBA00007490"/>
    </source>
</evidence>
<dbReference type="GO" id="GO:0005524">
    <property type="term" value="F:ATP binding"/>
    <property type="evidence" value="ECO:0007669"/>
    <property type="project" value="UniProtKB-KW"/>
</dbReference>
<dbReference type="Proteomes" id="UP000231057">
    <property type="component" value="Chromosome"/>
</dbReference>
<keyword evidence="10" id="KW-0169">Cobalamin biosynthesis</keyword>